<comment type="caution">
    <text evidence="2">The sequence shown here is derived from an EMBL/GenBank/DDBJ whole genome shotgun (WGS) entry which is preliminary data.</text>
</comment>
<keyword evidence="1" id="KW-1133">Transmembrane helix</keyword>
<protein>
    <submittedName>
        <fullName evidence="2">4b360e55-92d7-440c-ab32-19db7df259de-CDS</fullName>
    </submittedName>
</protein>
<name>A0A8H2VQK4_9HELO</name>
<feature type="transmembrane region" description="Helical" evidence="1">
    <location>
        <begin position="12"/>
        <end position="31"/>
    </location>
</feature>
<dbReference type="Proteomes" id="UP000624404">
    <property type="component" value="Unassembled WGS sequence"/>
</dbReference>
<evidence type="ECO:0000256" key="1">
    <source>
        <dbReference type="SAM" id="Phobius"/>
    </source>
</evidence>
<evidence type="ECO:0000313" key="2">
    <source>
        <dbReference type="EMBL" id="CAD6443149.1"/>
    </source>
</evidence>
<keyword evidence="1" id="KW-0812">Transmembrane</keyword>
<dbReference type="AlphaFoldDB" id="A0A8H2VQK4"/>
<reference evidence="2" key="1">
    <citation type="submission" date="2020-10" db="EMBL/GenBank/DDBJ databases">
        <authorList>
            <person name="Kusch S."/>
        </authorList>
    </citation>
    <scope>NUCLEOTIDE SEQUENCE</scope>
    <source>
        <strain evidence="2">SwB9</strain>
    </source>
</reference>
<proteinExistence type="predicted"/>
<organism evidence="2 3">
    <name type="scientific">Sclerotinia trifoliorum</name>
    <dbReference type="NCBI Taxonomy" id="28548"/>
    <lineage>
        <taxon>Eukaryota</taxon>
        <taxon>Fungi</taxon>
        <taxon>Dikarya</taxon>
        <taxon>Ascomycota</taxon>
        <taxon>Pezizomycotina</taxon>
        <taxon>Leotiomycetes</taxon>
        <taxon>Helotiales</taxon>
        <taxon>Sclerotiniaceae</taxon>
        <taxon>Sclerotinia</taxon>
    </lineage>
</organism>
<keyword evidence="3" id="KW-1185">Reference proteome</keyword>
<dbReference type="EMBL" id="CAJHIA010000009">
    <property type="protein sequence ID" value="CAD6443149.1"/>
    <property type="molecule type" value="Genomic_DNA"/>
</dbReference>
<keyword evidence="1" id="KW-0472">Membrane</keyword>
<evidence type="ECO:0000313" key="3">
    <source>
        <dbReference type="Proteomes" id="UP000624404"/>
    </source>
</evidence>
<gene>
    <name evidence="2" type="ORF">SCLTRI_LOCUS2942</name>
</gene>
<accession>A0A8H2VQK4</accession>
<sequence length="98" mass="11287">MLLCWRIPDYLRSILNCFFFVLLYLIHITSWSQHASKRRFSFGLLIGKHPPIKNAQVQYSAIRNAVTVSLQYDICGSNPNKICKQPHDSAPNITILQI</sequence>